<keyword evidence="13" id="KW-1185">Reference proteome</keyword>
<dbReference type="EMBL" id="CP063845">
    <property type="protein sequence ID" value="UFP94553.1"/>
    <property type="molecule type" value="Genomic_DNA"/>
</dbReference>
<keyword evidence="7 10" id="KW-0648">Protein biosynthesis</keyword>
<dbReference type="InterPro" id="IPR007214">
    <property type="entry name" value="YbaK/aa-tRNA-synth-assoc-dom"/>
</dbReference>
<keyword evidence="3 10" id="KW-0963">Cytoplasm</keyword>
<dbReference type="InterPro" id="IPR044140">
    <property type="entry name" value="ProRS_anticodon_short"/>
</dbReference>
<evidence type="ECO:0000256" key="1">
    <source>
        <dbReference type="ARBA" id="ARBA00004496"/>
    </source>
</evidence>
<evidence type="ECO:0000256" key="5">
    <source>
        <dbReference type="ARBA" id="ARBA00022741"/>
    </source>
</evidence>
<dbReference type="PRINTS" id="PR01046">
    <property type="entry name" value="TRNASYNTHPRO"/>
</dbReference>
<dbReference type="InterPro" id="IPR023717">
    <property type="entry name" value="Pro-tRNA-Synthase_IIa_type1"/>
</dbReference>
<dbReference type="InterPro" id="IPR002314">
    <property type="entry name" value="aa-tRNA-synt_IIb"/>
</dbReference>
<keyword evidence="6 10" id="KW-0067">ATP-binding</keyword>
<dbReference type="SUPFAM" id="SSF55826">
    <property type="entry name" value="YbaK/ProRS associated domain"/>
    <property type="match status" value="1"/>
</dbReference>
<keyword evidence="4 10" id="KW-0436">Ligase</keyword>
<dbReference type="Pfam" id="PF03129">
    <property type="entry name" value="HGTP_anticodon"/>
    <property type="match status" value="1"/>
</dbReference>
<dbReference type="SUPFAM" id="SSF55681">
    <property type="entry name" value="Class II aaRS and biotin synthetases"/>
    <property type="match status" value="1"/>
</dbReference>
<comment type="domain">
    <text evidence="10">Consists of three domains: the N-terminal catalytic domain, the editing domain and the C-terminal anticodon-binding domain.</text>
</comment>
<dbReference type="InterPro" id="IPR002316">
    <property type="entry name" value="Pro-tRNA-ligase_IIa"/>
</dbReference>
<dbReference type="Proteomes" id="UP001054846">
    <property type="component" value="Chromosome"/>
</dbReference>
<comment type="subunit">
    <text evidence="2 10">Homodimer.</text>
</comment>
<dbReference type="Gene3D" id="3.90.960.10">
    <property type="entry name" value="YbaK/aminoacyl-tRNA synthetase-associated domain"/>
    <property type="match status" value="1"/>
</dbReference>
<protein>
    <recommendedName>
        <fullName evidence="10">Proline--tRNA ligase</fullName>
        <ecNumber evidence="10">6.1.1.15</ecNumber>
    </recommendedName>
    <alternativeName>
        <fullName evidence="10">Prolyl-tRNA synthetase</fullName>
        <shortName evidence="10">ProRS</shortName>
    </alternativeName>
</protein>
<dbReference type="HAMAP" id="MF_01569">
    <property type="entry name" value="Pro_tRNA_synth_type1"/>
    <property type="match status" value="1"/>
</dbReference>
<feature type="domain" description="Aminoacyl-transfer RNA synthetases class-II family profile" evidence="11">
    <location>
        <begin position="51"/>
        <end position="479"/>
    </location>
</feature>
<evidence type="ECO:0000313" key="12">
    <source>
        <dbReference type="EMBL" id="UFP94553.1"/>
    </source>
</evidence>
<evidence type="ECO:0000256" key="7">
    <source>
        <dbReference type="ARBA" id="ARBA00022917"/>
    </source>
</evidence>
<dbReference type="InterPro" id="IPR033730">
    <property type="entry name" value="ProRS_core_prok"/>
</dbReference>
<dbReference type="Pfam" id="PF00587">
    <property type="entry name" value="tRNA-synt_2b"/>
    <property type="match status" value="1"/>
</dbReference>
<keyword evidence="5 10" id="KW-0547">Nucleotide-binding</keyword>
<evidence type="ECO:0000256" key="9">
    <source>
        <dbReference type="ARBA" id="ARBA00047671"/>
    </source>
</evidence>
<proteinExistence type="inferred from homology"/>
<dbReference type="CDD" id="cd04334">
    <property type="entry name" value="ProRS-INS"/>
    <property type="match status" value="1"/>
</dbReference>
<dbReference type="CDD" id="cd00779">
    <property type="entry name" value="ProRS_core_prok"/>
    <property type="match status" value="1"/>
</dbReference>
<evidence type="ECO:0000259" key="11">
    <source>
        <dbReference type="PROSITE" id="PS50862"/>
    </source>
</evidence>
<comment type="similarity">
    <text evidence="10">Belongs to the class-II aminoacyl-tRNA synthetase family. ProS type 1 subfamily.</text>
</comment>
<dbReference type="SUPFAM" id="SSF52954">
    <property type="entry name" value="Class II aaRS ABD-related"/>
    <property type="match status" value="1"/>
</dbReference>
<dbReference type="InterPro" id="IPR036621">
    <property type="entry name" value="Anticodon-bd_dom_sf"/>
</dbReference>
<dbReference type="NCBIfam" id="NF006625">
    <property type="entry name" value="PRK09194.1"/>
    <property type="match status" value="1"/>
</dbReference>
<dbReference type="RefSeq" id="WP_230841601.1">
    <property type="nucleotide sequence ID" value="NZ_CP063845.1"/>
</dbReference>
<dbReference type="NCBIfam" id="TIGR00409">
    <property type="entry name" value="proS_fam_II"/>
    <property type="match status" value="1"/>
</dbReference>
<evidence type="ECO:0000313" key="13">
    <source>
        <dbReference type="Proteomes" id="UP001054846"/>
    </source>
</evidence>
<evidence type="ECO:0000256" key="3">
    <source>
        <dbReference type="ARBA" id="ARBA00022490"/>
    </source>
</evidence>
<dbReference type="Gene3D" id="3.30.930.10">
    <property type="entry name" value="Bira Bifunctional Protein, Domain 2"/>
    <property type="match status" value="2"/>
</dbReference>
<dbReference type="InterPro" id="IPR036754">
    <property type="entry name" value="YbaK/aa-tRNA-synt-asso_dom_sf"/>
</dbReference>
<dbReference type="InterPro" id="IPR004154">
    <property type="entry name" value="Anticodon-bd"/>
</dbReference>
<sequence>MTRLSSSFFFTLREAPAEAVAVSHKLLLRAGYIRPLAGTAGLYAYGPLMQRVLQKVGRIVREEMDATGAQEALFCQLQPAEIWKESGRWTVYTQDGTMFTLKDGQGEQAREYGLGPTHEEAVCDFVRASLNSYKQLPFHLYQVQTKFRNEKRPRFGLMRGREFIMKDGYSFHATPESLDETYRAMYRAYTNMFRRCGLDFRAVEADSGAIGGSGSHEFMALCDIGEDTILYCDAAGYAANVEKAVSLVSDPEAIGSGSYAVKPTPGIRTVEQQAAMLGVPISRIVKNIVYVALYAEADPRPVLVSIRGDRHINETKLKNRLDCLDVRLATEVELAAWVGVKPGFVGPDAPIAGVIRLADRSVDGLTDFSTGCNQDDVQCVWANWGENGLVLPEVTDLDTAQAGDRCHLAPEAALQSARGVELGHIFKLGAKYSRPMQVLFADEAGELQPALMGCYGVGVSRLPAAVVEQSHDNDGILWPIAIAPYQLVLVPANVAVEAQRQAAEELYRTLSAAGIDTLLDDRPERAGVKFKDADLIGIPLRVTLGRDLEAGLVEIKVRGGGEAQKVPLAEALAQIKGLIERLNSAQPSR</sequence>
<comment type="catalytic activity">
    <reaction evidence="9 10">
        <text>tRNA(Pro) + L-proline + ATP = L-prolyl-tRNA(Pro) + AMP + diphosphate</text>
        <dbReference type="Rhea" id="RHEA:14305"/>
        <dbReference type="Rhea" id="RHEA-COMP:9700"/>
        <dbReference type="Rhea" id="RHEA-COMP:9702"/>
        <dbReference type="ChEBI" id="CHEBI:30616"/>
        <dbReference type="ChEBI" id="CHEBI:33019"/>
        <dbReference type="ChEBI" id="CHEBI:60039"/>
        <dbReference type="ChEBI" id="CHEBI:78442"/>
        <dbReference type="ChEBI" id="CHEBI:78532"/>
        <dbReference type="ChEBI" id="CHEBI:456215"/>
        <dbReference type="EC" id="6.1.1.15"/>
    </reaction>
</comment>
<dbReference type="InterPro" id="IPR045864">
    <property type="entry name" value="aa-tRNA-synth_II/BPL/LPL"/>
</dbReference>
<comment type="function">
    <text evidence="10">Catalyzes the attachment of proline to tRNA(Pro) in a two-step reaction: proline is first activated by ATP to form Pro-AMP and then transferred to the acceptor end of tRNA(Pro). As ProRS can inadvertently accommodate and process non-cognate amino acids such as alanine and cysteine, to avoid such errors it has two additional distinct editing activities against alanine. One activity is designated as 'pretransfer' editing and involves the tRNA(Pro)-independent hydrolysis of activated Ala-AMP. The other activity is designated 'posttransfer' editing and involves deacylation of mischarged Ala-tRNA(Pro). The misacylated Cys-tRNA(Pro) is not edited by ProRS.</text>
</comment>
<evidence type="ECO:0000256" key="10">
    <source>
        <dbReference type="HAMAP-Rule" id="MF_01569"/>
    </source>
</evidence>
<evidence type="ECO:0000256" key="6">
    <source>
        <dbReference type="ARBA" id="ARBA00022840"/>
    </source>
</evidence>
<dbReference type="PROSITE" id="PS50862">
    <property type="entry name" value="AA_TRNA_LIGASE_II"/>
    <property type="match status" value="1"/>
</dbReference>
<evidence type="ECO:0000256" key="2">
    <source>
        <dbReference type="ARBA" id="ARBA00011738"/>
    </source>
</evidence>
<evidence type="ECO:0000256" key="8">
    <source>
        <dbReference type="ARBA" id="ARBA00023146"/>
    </source>
</evidence>
<organism evidence="12 13">
    <name type="scientific">Gloeobacter morelensis MG652769</name>
    <dbReference type="NCBI Taxonomy" id="2781736"/>
    <lineage>
        <taxon>Bacteria</taxon>
        <taxon>Bacillati</taxon>
        <taxon>Cyanobacteriota</taxon>
        <taxon>Cyanophyceae</taxon>
        <taxon>Gloeobacterales</taxon>
        <taxon>Gloeobacteraceae</taxon>
        <taxon>Gloeobacter</taxon>
        <taxon>Gloeobacter morelensis</taxon>
    </lineage>
</organism>
<dbReference type="InterPro" id="IPR050062">
    <property type="entry name" value="Pro-tRNA_synthetase"/>
</dbReference>
<dbReference type="CDD" id="cd00861">
    <property type="entry name" value="ProRS_anticodon_short"/>
    <property type="match status" value="1"/>
</dbReference>
<accession>A0ABY3PLL3</accession>
<dbReference type="PANTHER" id="PTHR42753:SF2">
    <property type="entry name" value="PROLINE--TRNA LIGASE"/>
    <property type="match status" value="1"/>
</dbReference>
<reference evidence="12 13" key="1">
    <citation type="journal article" date="2021" name="Genome Biol. Evol.">
        <title>Complete Genome Sequencing of a Novel Gloeobacter Species from a Waterfall Cave in Mexico.</title>
        <authorList>
            <person name="Saw J.H."/>
            <person name="Cardona T."/>
            <person name="Montejano G."/>
        </authorList>
    </citation>
    <scope>NUCLEOTIDE SEQUENCE [LARGE SCALE GENOMIC DNA]</scope>
    <source>
        <strain evidence="12">MG652769</strain>
    </source>
</reference>
<gene>
    <name evidence="10" type="primary">proS</name>
    <name evidence="12" type="ORF">ISF26_22915</name>
</gene>
<dbReference type="EC" id="6.1.1.15" evidence="10"/>
<dbReference type="InterPro" id="IPR006195">
    <property type="entry name" value="aa-tRNA-synth_II"/>
</dbReference>
<dbReference type="PANTHER" id="PTHR42753">
    <property type="entry name" value="MITOCHONDRIAL RIBOSOME PROTEIN L39/PROLYL-TRNA LIGASE FAMILY MEMBER"/>
    <property type="match status" value="1"/>
</dbReference>
<dbReference type="InterPro" id="IPR004500">
    <property type="entry name" value="Pro-tRNA-synth_IIa_bac-type"/>
</dbReference>
<keyword evidence="8 10" id="KW-0030">Aminoacyl-tRNA synthetase</keyword>
<name>A0ABY3PLL3_9CYAN</name>
<dbReference type="Pfam" id="PF04073">
    <property type="entry name" value="tRNA_edit"/>
    <property type="match status" value="1"/>
</dbReference>
<dbReference type="Gene3D" id="3.40.50.800">
    <property type="entry name" value="Anticodon-binding domain"/>
    <property type="match status" value="1"/>
</dbReference>
<comment type="subcellular location">
    <subcellularLocation>
        <location evidence="1 10">Cytoplasm</location>
    </subcellularLocation>
</comment>
<evidence type="ECO:0000256" key="4">
    <source>
        <dbReference type="ARBA" id="ARBA00022598"/>
    </source>
</evidence>
<dbReference type="GO" id="GO:0004827">
    <property type="term" value="F:proline-tRNA ligase activity"/>
    <property type="evidence" value="ECO:0007669"/>
    <property type="project" value="UniProtKB-EC"/>
</dbReference>